<gene>
    <name evidence="3" type="ORF">RPIT_04180</name>
</gene>
<dbReference type="InterPro" id="IPR003784">
    <property type="entry name" value="BioY"/>
</dbReference>
<dbReference type="GO" id="GO:0015225">
    <property type="term" value="F:biotin transmembrane transporter activity"/>
    <property type="evidence" value="ECO:0007669"/>
    <property type="project" value="UniProtKB-UniRule"/>
</dbReference>
<dbReference type="Proteomes" id="UP000188324">
    <property type="component" value="Chromosome"/>
</dbReference>
<dbReference type="PIRSF" id="PIRSF016661">
    <property type="entry name" value="BioY"/>
    <property type="match status" value="1"/>
</dbReference>
<dbReference type="Gene3D" id="1.10.1760.20">
    <property type="match status" value="1"/>
</dbReference>
<dbReference type="GO" id="GO:0005886">
    <property type="term" value="C:plasma membrane"/>
    <property type="evidence" value="ECO:0007669"/>
    <property type="project" value="UniProtKB-SubCell"/>
</dbReference>
<evidence type="ECO:0000256" key="1">
    <source>
        <dbReference type="ARBA" id="ARBA00010692"/>
    </source>
</evidence>
<evidence type="ECO:0000313" key="3">
    <source>
        <dbReference type="EMBL" id="AQP44109.1"/>
    </source>
</evidence>
<dbReference type="EMBL" id="CP019605">
    <property type="protein sequence ID" value="AQP44109.1"/>
    <property type="molecule type" value="Genomic_DNA"/>
</dbReference>
<sequence>MSVDTAAPARTLAPADLAYVAVFAALIAALALVPSFLLAGVPFSFAVIGVALAGLALGPWRGAAAVGLYVAAGAAGLPIFSGGRAGLGTLFGPTGGYILSFTLAALVIGAFARLAVRRGITSRSLVWMLAGCVVARLALILPLGVAGLHLWGGMGIREALLVDLPFIPLDLIKFVVAALLAVSVHKAFPRLLGR</sequence>
<accession>A0A1Q2CDB8</accession>
<dbReference type="AlphaFoldDB" id="A0A1Q2CDB8"/>
<proteinExistence type="inferred from homology"/>
<protein>
    <recommendedName>
        <fullName evidence="2">Biotin transporter</fullName>
    </recommendedName>
</protein>
<dbReference type="RefSeq" id="WP_077340936.1">
    <property type="nucleotide sequence ID" value="NZ_CP019605.1"/>
</dbReference>
<comment type="similarity">
    <text evidence="1 2">Belongs to the BioY family.</text>
</comment>
<keyword evidence="2" id="KW-0472">Membrane</keyword>
<name>A0A1Q2CDB8_9ACTN</name>
<reference evidence="3 4" key="1">
    <citation type="journal article" date="2016" name="Int. J. Syst. Evol. Microbiol.">
        <title>Tessaracoccus flavus sp. nov., isolated from the drainage system of a lindane-producing factory.</title>
        <authorList>
            <person name="Kumari R."/>
            <person name="Singh P."/>
            <person name="Schumann P."/>
            <person name="Lal R."/>
        </authorList>
    </citation>
    <scope>NUCLEOTIDE SEQUENCE [LARGE SCALE GENOMIC DNA]</scope>
    <source>
        <strain evidence="3 4">RP1T</strain>
    </source>
</reference>
<dbReference type="KEGG" id="tfl:RPIT_04180"/>
<evidence type="ECO:0000313" key="4">
    <source>
        <dbReference type="Proteomes" id="UP000188324"/>
    </source>
</evidence>
<keyword evidence="2" id="KW-0813">Transport</keyword>
<dbReference type="OrthoDB" id="9803495at2"/>
<dbReference type="PANTHER" id="PTHR34295">
    <property type="entry name" value="BIOTIN TRANSPORTER BIOY"/>
    <property type="match status" value="1"/>
</dbReference>
<keyword evidence="4" id="KW-1185">Reference proteome</keyword>
<comment type="subcellular location">
    <subcellularLocation>
        <location evidence="2">Cell membrane</location>
        <topology evidence="2">Multi-pass membrane protein</topology>
    </subcellularLocation>
</comment>
<evidence type="ECO:0000256" key="2">
    <source>
        <dbReference type="PIRNR" id="PIRNR016661"/>
    </source>
</evidence>
<dbReference type="PANTHER" id="PTHR34295:SF1">
    <property type="entry name" value="BIOTIN TRANSPORTER BIOY"/>
    <property type="match status" value="1"/>
</dbReference>
<dbReference type="Pfam" id="PF02632">
    <property type="entry name" value="BioY"/>
    <property type="match status" value="1"/>
</dbReference>
<organism evidence="3 4">
    <name type="scientific">Tessaracoccus flavus</name>
    <dbReference type="NCBI Taxonomy" id="1610493"/>
    <lineage>
        <taxon>Bacteria</taxon>
        <taxon>Bacillati</taxon>
        <taxon>Actinomycetota</taxon>
        <taxon>Actinomycetes</taxon>
        <taxon>Propionibacteriales</taxon>
        <taxon>Propionibacteriaceae</taxon>
        <taxon>Tessaracoccus</taxon>
    </lineage>
</organism>
<dbReference type="STRING" id="1610493.RPIT_04180"/>
<keyword evidence="2" id="KW-1003">Cell membrane</keyword>